<dbReference type="InterPro" id="IPR036779">
    <property type="entry name" value="LysM_dom_sf"/>
</dbReference>
<reference evidence="4 6" key="1">
    <citation type="submission" date="2016-06" db="EMBL/GenBank/DDBJ databases">
        <authorList>
            <person name="Kjaerup R.B."/>
            <person name="Dalgaard T.S."/>
            <person name="Juul-Madsen H.R."/>
        </authorList>
    </citation>
    <scope>NUCLEOTIDE SEQUENCE [LARGE SCALE GENOMIC DNA]</scope>
    <source>
        <strain evidence="4">Orrdi1</strain>
    </source>
</reference>
<dbReference type="GO" id="GO:0000270">
    <property type="term" value="P:peptidoglycan metabolic process"/>
    <property type="evidence" value="ECO:0007669"/>
    <property type="project" value="InterPro"/>
</dbReference>
<dbReference type="Gene3D" id="1.10.530.10">
    <property type="match status" value="1"/>
</dbReference>
<dbReference type="InterPro" id="IPR018392">
    <property type="entry name" value="LysM"/>
</dbReference>
<sequence length="484" mass="53761">MNPQGLQHCPRHSPRFLLFPLLALLFALLAGCAGTQGNRSGQPTEATTSVQPLPGQARATRDRHVAVDTSRTVDLTRPAADAWDRIRRGFAVPNMDTELTRQWTDYYAAHPEAVQRMASRAGKYLYYIVDEINRRGLPTELALLPFVESAYNPGAYSRAQAAGLWQFIPSTGTHFKLTQDWWRDQRRDPIASTNAALDYLEYLFEMQGDWYLALASYNWGEGSVRRAMDKNAAISMPTDYLSLTMPDETRNYVPKLQAIKNIVANPQKYAVVLPPVENIPYFATVKKTRDIDIEVAARLAEMPLEEFQALNPSFNRPIILGRHEATLLLPRDKLEVFNTNLSNYKGSLSSWKVYDAKRGESVAAIAKRHGITESRLRDVNDIPRRTRTVSRNQTLLVPGKASGDVQLASLQGGPSSAVPTPPAARGPRATPNVRTHTVRSGDTLFALARRYGTSVDALRALNNLKGNTLKVGSRLRVPGTGVRG</sequence>
<dbReference type="PANTHER" id="PTHR33734">
    <property type="entry name" value="LYSM DOMAIN-CONTAINING GPI-ANCHORED PROTEIN 2"/>
    <property type="match status" value="1"/>
</dbReference>
<protein>
    <submittedName>
        <fullName evidence="4">Membrane-bound lytic murein transglycosylase D</fullName>
        <ecNumber evidence="4">3.2.1.-</ecNumber>
    </submittedName>
</protein>
<dbReference type="AlphaFoldDB" id="A0A1C3JXW5"/>
<dbReference type="Pfam" id="PF01476">
    <property type="entry name" value="LysM"/>
    <property type="match status" value="2"/>
</dbReference>
<dbReference type="CDD" id="cd00118">
    <property type="entry name" value="LysM"/>
    <property type="match status" value="1"/>
</dbReference>
<organism evidence="4 6">
    <name type="scientific">Orrella dioscoreae</name>
    <dbReference type="NCBI Taxonomy" id="1851544"/>
    <lineage>
        <taxon>Bacteria</taxon>
        <taxon>Pseudomonadati</taxon>
        <taxon>Pseudomonadota</taxon>
        <taxon>Betaproteobacteria</taxon>
        <taxon>Burkholderiales</taxon>
        <taxon>Alcaligenaceae</taxon>
        <taxon>Orrella</taxon>
    </lineage>
</organism>
<dbReference type="PROSITE" id="PS00922">
    <property type="entry name" value="TRANSGLYCOSYLASE"/>
    <property type="match status" value="1"/>
</dbReference>
<dbReference type="STRING" id="1851544.ODI_02197"/>
<dbReference type="PANTHER" id="PTHR33734:SF22">
    <property type="entry name" value="MEMBRANE-BOUND LYTIC MUREIN TRANSGLYCOSYLASE D"/>
    <property type="match status" value="1"/>
</dbReference>
<feature type="domain" description="LysM" evidence="3">
    <location>
        <begin position="434"/>
        <end position="477"/>
    </location>
</feature>
<proteinExistence type="inferred from homology"/>
<evidence type="ECO:0000313" key="5">
    <source>
        <dbReference type="EMBL" id="SOE51460.1"/>
    </source>
</evidence>
<reference evidence="5 6" key="2">
    <citation type="submission" date="2017-08" db="EMBL/GenBank/DDBJ databases">
        <authorList>
            <person name="de Groot N.N."/>
        </authorList>
    </citation>
    <scope>NUCLEOTIDE SEQUENCE [LARGE SCALE GENOMIC DNA]</scope>
    <source>
        <strain evidence="5">Orrdi1</strain>
    </source>
</reference>
<dbReference type="InterPro" id="IPR008258">
    <property type="entry name" value="Transglycosylase_SLT_dom_1"/>
</dbReference>
<dbReference type="GO" id="GO:0016798">
    <property type="term" value="F:hydrolase activity, acting on glycosyl bonds"/>
    <property type="evidence" value="ECO:0007669"/>
    <property type="project" value="UniProtKB-KW"/>
</dbReference>
<evidence type="ECO:0000313" key="4">
    <source>
        <dbReference type="EMBL" id="SBT24109.1"/>
    </source>
</evidence>
<dbReference type="EC" id="3.2.1.-" evidence="4"/>
<dbReference type="RefSeq" id="WP_067749954.1">
    <property type="nucleotide sequence ID" value="NZ_LT907988.1"/>
</dbReference>
<gene>
    <name evidence="4" type="ORF">ODI_02197</name>
    <name evidence="5" type="ORF">ODI_R3459</name>
</gene>
<name>A0A1C3JXW5_9BURK</name>
<dbReference type="Gene3D" id="3.10.350.10">
    <property type="entry name" value="LysM domain"/>
    <property type="match status" value="2"/>
</dbReference>
<dbReference type="GO" id="GO:0016020">
    <property type="term" value="C:membrane"/>
    <property type="evidence" value="ECO:0007669"/>
    <property type="project" value="InterPro"/>
</dbReference>
<dbReference type="KEGG" id="odi:ODI_R3459"/>
<dbReference type="Proteomes" id="UP000078558">
    <property type="component" value="Chromosome I"/>
</dbReference>
<dbReference type="InterPro" id="IPR000189">
    <property type="entry name" value="Transglyc_AS"/>
</dbReference>
<feature type="compositionally biased region" description="Polar residues" evidence="2">
    <location>
        <begin position="37"/>
        <end position="51"/>
    </location>
</feature>
<evidence type="ECO:0000313" key="6">
    <source>
        <dbReference type="Proteomes" id="UP000078558"/>
    </source>
</evidence>
<dbReference type="PROSITE" id="PS51782">
    <property type="entry name" value="LYSM"/>
    <property type="match status" value="2"/>
</dbReference>
<keyword evidence="6" id="KW-1185">Reference proteome</keyword>
<evidence type="ECO:0000256" key="1">
    <source>
        <dbReference type="ARBA" id="ARBA00007734"/>
    </source>
</evidence>
<accession>A0A1C3JXW5</accession>
<dbReference type="OrthoDB" id="9815002at2"/>
<dbReference type="InterPro" id="IPR023346">
    <property type="entry name" value="Lysozyme-like_dom_sf"/>
</dbReference>
<dbReference type="SUPFAM" id="SSF54106">
    <property type="entry name" value="LysM domain"/>
    <property type="match status" value="2"/>
</dbReference>
<dbReference type="EMBL" id="LT907988">
    <property type="protein sequence ID" value="SOE51460.1"/>
    <property type="molecule type" value="Genomic_DNA"/>
</dbReference>
<keyword evidence="4" id="KW-0326">Glycosidase</keyword>
<feature type="region of interest" description="Disordered" evidence="2">
    <location>
        <begin position="37"/>
        <end position="60"/>
    </location>
</feature>
<comment type="similarity">
    <text evidence="1">Belongs to the transglycosylase Slt family.</text>
</comment>
<evidence type="ECO:0000256" key="2">
    <source>
        <dbReference type="SAM" id="MobiDB-lite"/>
    </source>
</evidence>
<dbReference type="Pfam" id="PF01464">
    <property type="entry name" value="SLT"/>
    <property type="match status" value="1"/>
</dbReference>
<dbReference type="SMART" id="SM00257">
    <property type="entry name" value="LysM"/>
    <property type="match status" value="2"/>
</dbReference>
<dbReference type="EMBL" id="FLRC01000006">
    <property type="protein sequence ID" value="SBT24109.1"/>
    <property type="molecule type" value="Genomic_DNA"/>
</dbReference>
<evidence type="ECO:0000259" key="3">
    <source>
        <dbReference type="PROSITE" id="PS51782"/>
    </source>
</evidence>
<dbReference type="GO" id="GO:0008932">
    <property type="term" value="F:lytic endotransglycosylase activity"/>
    <property type="evidence" value="ECO:0007669"/>
    <property type="project" value="TreeGrafter"/>
</dbReference>
<keyword evidence="4" id="KW-0378">Hydrolase</keyword>
<dbReference type="CDD" id="cd16894">
    <property type="entry name" value="MltD-like"/>
    <property type="match status" value="1"/>
</dbReference>
<feature type="region of interest" description="Disordered" evidence="2">
    <location>
        <begin position="410"/>
        <end position="435"/>
    </location>
</feature>
<feature type="domain" description="LysM" evidence="3">
    <location>
        <begin position="352"/>
        <end position="397"/>
    </location>
</feature>
<dbReference type="SUPFAM" id="SSF53955">
    <property type="entry name" value="Lysozyme-like"/>
    <property type="match status" value="1"/>
</dbReference>